<sequence>MTMGGHSDLSLQQARRIAVAAQGLSGTRSPARSGRAKILQVYQQIAQTQIDSVNVVARAHYQPVFARLGDYSRAQLDRLVAGAASPVTEYWSHEASYVRSDLVGDLRRWRPRHWADASHRFTPEQHQLVAPVLEFLDSNPGSSARQISQALDIPATTDKDHWGWNWNDTKLVTESLFWQTRILSLGRNQHFERRFAPASTVIQAQYLEPAHSAQESLRRLVLAAVDALGVASLHCVSEYFRLPAAPVKTMVHELVHAGELQRCRVESLTEDFYLRPGLVIATRRSRTTRILSPFDSMIFNRRRLQKLFGFHYRIEIYVPEPKRRYGYYVFPILHGDDLVGRVDLKADRKLGELQVKSVHFEAAPTESVLQGTDAELWLMARWLGLSSVTVGTERVLCSPWRLSAKHQASV</sequence>
<dbReference type="KEGG" id="gcr:GcLGCM259_1866"/>
<dbReference type="Pfam" id="PF06224">
    <property type="entry name" value="AlkZ-like"/>
    <property type="match status" value="1"/>
</dbReference>
<accession>A0A5B7WWD5</accession>
<keyword evidence="2" id="KW-1185">Reference proteome</keyword>
<evidence type="ECO:0008006" key="3">
    <source>
        <dbReference type="Google" id="ProtNLM"/>
    </source>
</evidence>
<dbReference type="InterPro" id="IPR009351">
    <property type="entry name" value="AlkZ-like"/>
</dbReference>
<gene>
    <name evidence="1" type="ORF">GcLGCM259_1866</name>
</gene>
<dbReference type="EMBL" id="CP034412">
    <property type="protein sequence ID" value="QCY47584.1"/>
    <property type="molecule type" value="Genomic_DNA"/>
</dbReference>
<evidence type="ECO:0000313" key="2">
    <source>
        <dbReference type="Proteomes" id="UP000307000"/>
    </source>
</evidence>
<dbReference type="AlphaFoldDB" id="A0A5B7WWD5"/>
<evidence type="ECO:0000313" key="1">
    <source>
        <dbReference type="EMBL" id="QCY47584.1"/>
    </source>
</evidence>
<reference evidence="1 2" key="1">
    <citation type="submission" date="2018-12" db="EMBL/GenBank/DDBJ databases">
        <title>Complete Genome Sequence of Glutamicibacter creatinolyticus strain LGCM259,isolated from an abscess of a 12-year-old mare in Italy.</title>
        <authorList>
            <person name="Santos R.G."/>
            <person name="Silva A.L."/>
            <person name="Seyffert N."/>
            <person name="Castro T.L.P."/>
            <person name="Attili A.R."/>
            <person name="Rifici C."/>
            <person name="Mazzullo G."/>
            <person name="Brenig B."/>
            <person name="Venanzi F."/>
            <person name="Azevedo V."/>
        </authorList>
    </citation>
    <scope>NUCLEOTIDE SEQUENCE [LARGE SCALE GENOMIC DNA]</scope>
    <source>
        <strain evidence="1 2">LGCM 259</strain>
    </source>
</reference>
<proteinExistence type="predicted"/>
<organism evidence="1 2">
    <name type="scientific">Glutamicibacter creatinolyticus</name>
    <dbReference type="NCBI Taxonomy" id="162496"/>
    <lineage>
        <taxon>Bacteria</taxon>
        <taxon>Bacillati</taxon>
        <taxon>Actinomycetota</taxon>
        <taxon>Actinomycetes</taxon>
        <taxon>Micrococcales</taxon>
        <taxon>Micrococcaceae</taxon>
        <taxon>Glutamicibacter</taxon>
    </lineage>
</organism>
<name>A0A5B7WWD5_9MICC</name>
<dbReference type="Proteomes" id="UP000307000">
    <property type="component" value="Chromosome"/>
</dbReference>
<dbReference type="PANTHER" id="PTHR30528:SF0">
    <property type="entry name" value="CYTOPLASMIC PROTEIN"/>
    <property type="match status" value="1"/>
</dbReference>
<protein>
    <recommendedName>
        <fullName evidence="3">Winged helix-turn-helix domain-containing protein</fullName>
    </recommendedName>
</protein>
<dbReference type="PANTHER" id="PTHR30528">
    <property type="entry name" value="CYTOPLASMIC PROTEIN"/>
    <property type="match status" value="1"/>
</dbReference>